<evidence type="ECO:0000256" key="4">
    <source>
        <dbReference type="ARBA" id="ARBA00023159"/>
    </source>
</evidence>
<dbReference type="AlphaFoldDB" id="A0AAN8W1L9"/>
<feature type="compositionally biased region" description="Polar residues" evidence="8">
    <location>
        <begin position="191"/>
        <end position="201"/>
    </location>
</feature>
<evidence type="ECO:0000313" key="11">
    <source>
        <dbReference type="Proteomes" id="UP001370490"/>
    </source>
</evidence>
<accession>A0AAN8W1L9</accession>
<evidence type="ECO:0000256" key="1">
    <source>
        <dbReference type="ARBA" id="ARBA00004123"/>
    </source>
</evidence>
<dbReference type="SMART" id="SM00380">
    <property type="entry name" value="AP2"/>
    <property type="match status" value="1"/>
</dbReference>
<evidence type="ECO:0000256" key="3">
    <source>
        <dbReference type="ARBA" id="ARBA00023125"/>
    </source>
</evidence>
<feature type="domain" description="AP2/ERF" evidence="9">
    <location>
        <begin position="27"/>
        <end position="84"/>
    </location>
</feature>
<dbReference type="GO" id="GO:0003677">
    <property type="term" value="F:DNA binding"/>
    <property type="evidence" value="ECO:0007669"/>
    <property type="project" value="UniProtKB-KW"/>
</dbReference>
<evidence type="ECO:0000256" key="8">
    <source>
        <dbReference type="SAM" id="MobiDB-lite"/>
    </source>
</evidence>
<dbReference type="InterPro" id="IPR001471">
    <property type="entry name" value="AP2/ERF_dom"/>
</dbReference>
<feature type="region of interest" description="Disordered" evidence="8">
    <location>
        <begin position="174"/>
        <end position="201"/>
    </location>
</feature>
<comment type="caution">
    <text evidence="10">The sequence shown here is derived from an EMBL/GenBank/DDBJ whole genome shotgun (WGS) entry which is preliminary data.</text>
</comment>
<keyword evidence="4" id="KW-0010">Activator</keyword>
<dbReference type="GO" id="GO:0003700">
    <property type="term" value="F:DNA-binding transcription factor activity"/>
    <property type="evidence" value="ECO:0007669"/>
    <property type="project" value="InterPro"/>
</dbReference>
<comment type="similarity">
    <text evidence="7">Belongs to the AP2/ERF transcription factor family. ERF subfamily.</text>
</comment>
<keyword evidence="5" id="KW-0804">Transcription</keyword>
<dbReference type="EMBL" id="JBAMMX010000003">
    <property type="protein sequence ID" value="KAK6944708.1"/>
    <property type="molecule type" value="Genomic_DNA"/>
</dbReference>
<comment type="subcellular location">
    <subcellularLocation>
        <location evidence="1">Nucleus</location>
    </subcellularLocation>
</comment>
<keyword evidence="6" id="KW-0539">Nucleus</keyword>
<dbReference type="InterPro" id="IPR036955">
    <property type="entry name" value="AP2/ERF_dom_sf"/>
</dbReference>
<dbReference type="InterPro" id="IPR051032">
    <property type="entry name" value="AP2/ERF_TF_ERF_subfamily"/>
</dbReference>
<evidence type="ECO:0000256" key="2">
    <source>
        <dbReference type="ARBA" id="ARBA00023015"/>
    </source>
</evidence>
<protein>
    <submittedName>
        <fullName evidence="10">AP2/ERF domain</fullName>
    </submittedName>
</protein>
<sequence length="201" mass="22807">MVKPTAKRDNFYASNNVNDAINITNKRYKSVRMRKWGRWVTKIRRPNSRIRIWLGSYETPEQAARAYDAAAFCLRGTSAKLNFPSTPPEIPSSMTCINQVAASKHARRDPPEPMRVADEVEAEVESSENPTIRMAMPEEIKCQPMNSALFSEASGESKRKKTITKRVSYAKFGPNDNEILGFDEHVGKRSLNPTQADNWLE</sequence>
<evidence type="ECO:0000256" key="6">
    <source>
        <dbReference type="ARBA" id="ARBA00023242"/>
    </source>
</evidence>
<dbReference type="PANTHER" id="PTHR31985:SF312">
    <property type="entry name" value="AP2_ERF DOMAIN-CONTAINING PROTEIN"/>
    <property type="match status" value="1"/>
</dbReference>
<evidence type="ECO:0000259" key="9">
    <source>
        <dbReference type="PROSITE" id="PS51032"/>
    </source>
</evidence>
<dbReference type="Pfam" id="PF00847">
    <property type="entry name" value="AP2"/>
    <property type="match status" value="1"/>
</dbReference>
<keyword evidence="2" id="KW-0805">Transcription regulation</keyword>
<evidence type="ECO:0000313" key="10">
    <source>
        <dbReference type="EMBL" id="KAK6944708.1"/>
    </source>
</evidence>
<dbReference type="Gene3D" id="3.30.730.10">
    <property type="entry name" value="AP2/ERF domain"/>
    <property type="match status" value="1"/>
</dbReference>
<dbReference type="GO" id="GO:0005634">
    <property type="term" value="C:nucleus"/>
    <property type="evidence" value="ECO:0007669"/>
    <property type="project" value="UniProtKB-SubCell"/>
</dbReference>
<dbReference type="PANTHER" id="PTHR31985">
    <property type="entry name" value="ETHYLENE-RESPONSIVE TRANSCRIPTION FACTOR ERF042-RELATED"/>
    <property type="match status" value="1"/>
</dbReference>
<name>A0AAN8W1L9_9MAGN</name>
<dbReference type="FunFam" id="3.30.730.10:FF:000001">
    <property type="entry name" value="Ethylene-responsive transcription factor 2"/>
    <property type="match status" value="1"/>
</dbReference>
<dbReference type="PROSITE" id="PS51032">
    <property type="entry name" value="AP2_ERF"/>
    <property type="match status" value="1"/>
</dbReference>
<proteinExistence type="inferred from homology"/>
<organism evidence="10 11">
    <name type="scientific">Dillenia turbinata</name>
    <dbReference type="NCBI Taxonomy" id="194707"/>
    <lineage>
        <taxon>Eukaryota</taxon>
        <taxon>Viridiplantae</taxon>
        <taxon>Streptophyta</taxon>
        <taxon>Embryophyta</taxon>
        <taxon>Tracheophyta</taxon>
        <taxon>Spermatophyta</taxon>
        <taxon>Magnoliopsida</taxon>
        <taxon>eudicotyledons</taxon>
        <taxon>Gunneridae</taxon>
        <taxon>Pentapetalae</taxon>
        <taxon>Dilleniales</taxon>
        <taxon>Dilleniaceae</taxon>
        <taxon>Dillenia</taxon>
    </lineage>
</organism>
<dbReference type="CDD" id="cd00018">
    <property type="entry name" value="AP2"/>
    <property type="match status" value="1"/>
</dbReference>
<keyword evidence="3" id="KW-0238">DNA-binding</keyword>
<dbReference type="SUPFAM" id="SSF54171">
    <property type="entry name" value="DNA-binding domain"/>
    <property type="match status" value="1"/>
</dbReference>
<evidence type="ECO:0000256" key="5">
    <source>
        <dbReference type="ARBA" id="ARBA00023163"/>
    </source>
</evidence>
<gene>
    <name evidence="10" type="ORF">RJ641_025810</name>
</gene>
<evidence type="ECO:0000256" key="7">
    <source>
        <dbReference type="ARBA" id="ARBA00024343"/>
    </source>
</evidence>
<keyword evidence="11" id="KW-1185">Reference proteome</keyword>
<reference evidence="10 11" key="1">
    <citation type="submission" date="2023-12" db="EMBL/GenBank/DDBJ databases">
        <title>A high-quality genome assembly for Dillenia turbinata (Dilleniales).</title>
        <authorList>
            <person name="Chanderbali A."/>
        </authorList>
    </citation>
    <scope>NUCLEOTIDE SEQUENCE [LARGE SCALE GENOMIC DNA]</scope>
    <source>
        <strain evidence="10">LSX21</strain>
        <tissue evidence="10">Leaf</tissue>
    </source>
</reference>
<dbReference type="Proteomes" id="UP001370490">
    <property type="component" value="Unassembled WGS sequence"/>
</dbReference>
<dbReference type="PRINTS" id="PR00367">
    <property type="entry name" value="ETHRSPELEMNT"/>
</dbReference>
<dbReference type="InterPro" id="IPR016177">
    <property type="entry name" value="DNA-bd_dom_sf"/>
</dbReference>